<feature type="domain" description="Trypsin-co-occurring" evidence="1">
    <location>
        <begin position="8"/>
        <end position="97"/>
    </location>
</feature>
<protein>
    <recommendedName>
        <fullName evidence="1">Trypsin-co-occurring domain-containing protein</fullName>
    </recommendedName>
</protein>
<gene>
    <name evidence="2" type="ORF">DKW60_07800</name>
</gene>
<reference evidence="2 3" key="1">
    <citation type="submission" date="2018-05" db="EMBL/GenBank/DDBJ databases">
        <title>Leucothrix arctica sp. nov., isolated from Arctic seawater.</title>
        <authorList>
            <person name="Choi A."/>
            <person name="Baek K."/>
        </authorList>
    </citation>
    <scope>NUCLEOTIDE SEQUENCE [LARGE SCALE GENOMIC DNA]</scope>
    <source>
        <strain evidence="2 3">JCM 18388</strain>
    </source>
</reference>
<dbReference type="RefSeq" id="WP_146203449.1">
    <property type="nucleotide sequence ID" value="NZ_QGKM01000015.1"/>
</dbReference>
<organism evidence="2 3">
    <name type="scientific">Leucothrix pacifica</name>
    <dbReference type="NCBI Taxonomy" id="1247513"/>
    <lineage>
        <taxon>Bacteria</taxon>
        <taxon>Pseudomonadati</taxon>
        <taxon>Pseudomonadota</taxon>
        <taxon>Gammaproteobacteria</taxon>
        <taxon>Thiotrichales</taxon>
        <taxon>Thiotrichaceae</taxon>
        <taxon>Leucothrix</taxon>
    </lineage>
</organism>
<comment type="caution">
    <text evidence="2">The sequence shown here is derived from an EMBL/GenBank/DDBJ whole genome shotgun (WGS) entry which is preliminary data.</text>
</comment>
<accession>A0A317CQF3</accession>
<evidence type="ECO:0000313" key="3">
    <source>
        <dbReference type="Proteomes" id="UP000245539"/>
    </source>
</evidence>
<dbReference type="AlphaFoldDB" id="A0A317CQF3"/>
<proteinExistence type="predicted"/>
<dbReference type="Proteomes" id="UP000245539">
    <property type="component" value="Unassembled WGS sequence"/>
</dbReference>
<dbReference type="Pfam" id="PF19631">
    <property type="entry name" value="Trypco2"/>
    <property type="match status" value="1"/>
</dbReference>
<evidence type="ECO:0000259" key="1">
    <source>
        <dbReference type="Pfam" id="PF19631"/>
    </source>
</evidence>
<name>A0A317CQF3_9GAMM</name>
<sequence>MNGVDMSIPLAKVLDALKSDLKKAQKNSDPKNPLIIEDIEVELQTVVTWGVDGKGEATGKVDLKVLDFLKLGEAEAKLNANGKWEKASTQKIKLKLSAASLNEETGKLEKTQVSDTTENEPEI</sequence>
<evidence type="ECO:0000313" key="2">
    <source>
        <dbReference type="EMBL" id="PWQ98630.1"/>
    </source>
</evidence>
<dbReference type="EMBL" id="QGKM01000015">
    <property type="protein sequence ID" value="PWQ98630.1"/>
    <property type="molecule type" value="Genomic_DNA"/>
</dbReference>
<keyword evidence="3" id="KW-1185">Reference proteome</keyword>
<dbReference type="InterPro" id="IPR045608">
    <property type="entry name" value="Trypco2"/>
</dbReference>